<dbReference type="PANTHER" id="PTHR12526">
    <property type="entry name" value="GLYCOSYLTRANSFERASE"/>
    <property type="match status" value="1"/>
</dbReference>
<dbReference type="Pfam" id="PF00534">
    <property type="entry name" value="Glycos_transf_1"/>
    <property type="match status" value="1"/>
</dbReference>
<dbReference type="EMBL" id="CP066690">
    <property type="protein sequence ID" value="QQG45470.1"/>
    <property type="molecule type" value="Genomic_DNA"/>
</dbReference>
<keyword evidence="1" id="KW-1133">Transmembrane helix</keyword>
<reference evidence="3 4" key="1">
    <citation type="submission" date="2020-07" db="EMBL/GenBank/DDBJ databases">
        <title>Huge and variable diversity of episymbiotic CPR bacteria and DPANN archaea in groundwater ecosystems.</title>
        <authorList>
            <person name="He C.Y."/>
            <person name="Keren R."/>
            <person name="Whittaker M."/>
            <person name="Farag I.F."/>
            <person name="Doudna J."/>
            <person name="Cate J.H.D."/>
            <person name="Banfield J.F."/>
        </authorList>
    </citation>
    <scope>NUCLEOTIDE SEQUENCE [LARGE SCALE GENOMIC DNA]</scope>
    <source>
        <strain evidence="3">NC_groundwater_541_Ag_S-0.1um_46_50</strain>
    </source>
</reference>
<gene>
    <name evidence="3" type="ORF">HYW89_00835</name>
</gene>
<dbReference type="Proteomes" id="UP000595618">
    <property type="component" value="Chromosome"/>
</dbReference>
<name>A0A7T5RJV0_9BACT</name>
<dbReference type="GO" id="GO:0016757">
    <property type="term" value="F:glycosyltransferase activity"/>
    <property type="evidence" value="ECO:0007669"/>
    <property type="project" value="InterPro"/>
</dbReference>
<dbReference type="InterPro" id="IPR001296">
    <property type="entry name" value="Glyco_trans_1"/>
</dbReference>
<keyword evidence="3" id="KW-0808">Transferase</keyword>
<evidence type="ECO:0000256" key="1">
    <source>
        <dbReference type="SAM" id="Phobius"/>
    </source>
</evidence>
<proteinExistence type="predicted"/>
<keyword evidence="1" id="KW-0812">Transmembrane</keyword>
<sequence length="385" mass="45073">MRIIYISHWRFPSEKTMSPLIMKTCEGLARKGLGVELWVPWRQNRGFLQLDPFLHHGVERNFVIRRLPSLDLTGIFHGNLFFILMVATFNLSLFLYALFRVLGDDVVFYFHDVRDAALLKFWGRPMFLEIHDFYKSGRSQVNNWVFSAISGFIVTNRLKMKKLHQDFRVTEERMLHQPNAVDVGMFRIDVSREEARRSLNLPENSTIILYTGHLFDWKGVDTLFDAHQFLGEDEVVYFVGGTDEDIKNFRLKTLNLKSNNIIIVGRRPHKEIPLWQRAADVLVLPNSAKFPESKYETSPVKLFEYMASGRPIAASDLPSIRDIVDEELVFFFEPDNARSIADTVRYIEEHQEEAKKRGLAAQKEVEKYSWERRSDNIFNFMLSRL</sequence>
<dbReference type="AlphaFoldDB" id="A0A7T5RJV0"/>
<feature type="transmembrane region" description="Helical" evidence="1">
    <location>
        <begin position="75"/>
        <end position="99"/>
    </location>
</feature>
<organism evidence="3 4">
    <name type="scientific">Candidatus Sungiibacteriota bacterium</name>
    <dbReference type="NCBI Taxonomy" id="2750080"/>
    <lineage>
        <taxon>Bacteria</taxon>
        <taxon>Candidatus Sungiibacteriota</taxon>
    </lineage>
</organism>
<keyword evidence="1" id="KW-0472">Membrane</keyword>
<dbReference type="SUPFAM" id="SSF53756">
    <property type="entry name" value="UDP-Glycosyltransferase/glycogen phosphorylase"/>
    <property type="match status" value="1"/>
</dbReference>
<evidence type="ECO:0000259" key="2">
    <source>
        <dbReference type="Pfam" id="PF00534"/>
    </source>
</evidence>
<protein>
    <submittedName>
        <fullName evidence="3">Glycosyltransferase family 4 protein</fullName>
    </submittedName>
</protein>
<feature type="domain" description="Glycosyl transferase family 1" evidence="2">
    <location>
        <begin position="192"/>
        <end position="363"/>
    </location>
</feature>
<evidence type="ECO:0000313" key="4">
    <source>
        <dbReference type="Proteomes" id="UP000595618"/>
    </source>
</evidence>
<dbReference type="Gene3D" id="3.40.50.2000">
    <property type="entry name" value="Glycogen Phosphorylase B"/>
    <property type="match status" value="2"/>
</dbReference>
<evidence type="ECO:0000313" key="3">
    <source>
        <dbReference type="EMBL" id="QQG45470.1"/>
    </source>
</evidence>
<dbReference type="CDD" id="cd03801">
    <property type="entry name" value="GT4_PimA-like"/>
    <property type="match status" value="1"/>
</dbReference>
<accession>A0A7T5RJV0</accession>